<evidence type="ECO:0000313" key="3">
    <source>
        <dbReference type="Proteomes" id="UP000830729"/>
    </source>
</evidence>
<keyword evidence="1" id="KW-1133">Transmembrane helix</keyword>
<gene>
    <name evidence="2" type="ORF">M0R89_04715</name>
</gene>
<organism evidence="2 3">
    <name type="scientific">Halorussus limi</name>
    <dbReference type="NCBI Taxonomy" id="2938695"/>
    <lineage>
        <taxon>Archaea</taxon>
        <taxon>Methanobacteriati</taxon>
        <taxon>Methanobacteriota</taxon>
        <taxon>Stenosarchaea group</taxon>
        <taxon>Halobacteria</taxon>
        <taxon>Halobacteriales</taxon>
        <taxon>Haladaptataceae</taxon>
        <taxon>Halorussus</taxon>
    </lineage>
</organism>
<keyword evidence="1" id="KW-0812">Transmembrane</keyword>
<evidence type="ECO:0000313" key="2">
    <source>
        <dbReference type="EMBL" id="UPV75370.1"/>
    </source>
</evidence>
<sequence length="91" mass="9516">MVHITSTIVALKTITLVLGGLITYFAFKAYRRTGSRPLRALALGFGAVTLGSLVAGVVDRLLATAGTWALVVESALTAVGFAVILYSLYAD</sequence>
<dbReference type="Proteomes" id="UP000830729">
    <property type="component" value="Chromosome"/>
</dbReference>
<evidence type="ECO:0008006" key="4">
    <source>
        <dbReference type="Google" id="ProtNLM"/>
    </source>
</evidence>
<dbReference type="Pfam" id="PF24365">
    <property type="entry name" value="DUF7521"/>
    <property type="match status" value="1"/>
</dbReference>
<dbReference type="AlphaFoldDB" id="A0A8U0HWB4"/>
<protein>
    <recommendedName>
        <fullName evidence="4">YapH protein</fullName>
    </recommendedName>
</protein>
<reference evidence="2 3" key="1">
    <citation type="submission" date="2022-04" db="EMBL/GenBank/DDBJ databases">
        <title>Diverse halophilic archaea isolated from saline environments.</title>
        <authorList>
            <person name="Cui H.-L."/>
        </authorList>
    </citation>
    <scope>NUCLEOTIDE SEQUENCE [LARGE SCALE GENOMIC DNA]</scope>
    <source>
        <strain evidence="2 3">XZYJT49</strain>
    </source>
</reference>
<dbReference type="GeneID" id="72184476"/>
<feature type="transmembrane region" description="Helical" evidence="1">
    <location>
        <begin position="39"/>
        <end position="62"/>
    </location>
</feature>
<keyword evidence="3" id="KW-1185">Reference proteome</keyword>
<feature type="transmembrane region" description="Helical" evidence="1">
    <location>
        <begin position="6"/>
        <end position="27"/>
    </location>
</feature>
<evidence type="ECO:0000256" key="1">
    <source>
        <dbReference type="SAM" id="Phobius"/>
    </source>
</evidence>
<dbReference type="InterPro" id="IPR055943">
    <property type="entry name" value="DUF7521"/>
</dbReference>
<dbReference type="EMBL" id="CP096659">
    <property type="protein sequence ID" value="UPV75370.1"/>
    <property type="molecule type" value="Genomic_DNA"/>
</dbReference>
<name>A0A8U0HWB4_9EURY</name>
<keyword evidence="1" id="KW-0472">Membrane</keyword>
<feature type="transmembrane region" description="Helical" evidence="1">
    <location>
        <begin position="68"/>
        <end position="89"/>
    </location>
</feature>
<dbReference type="RefSeq" id="WP_248651412.1">
    <property type="nucleotide sequence ID" value="NZ_CP096659.1"/>
</dbReference>
<accession>A0A8U0HWB4</accession>
<dbReference type="KEGG" id="halx:M0R89_04715"/>
<proteinExistence type="predicted"/>